<dbReference type="Gene3D" id="1.10.3720.10">
    <property type="entry name" value="MetI-like"/>
    <property type="match status" value="1"/>
</dbReference>
<evidence type="ECO:0000256" key="5">
    <source>
        <dbReference type="ARBA" id="ARBA00022692"/>
    </source>
</evidence>
<dbReference type="CDD" id="cd06261">
    <property type="entry name" value="TM_PBP2"/>
    <property type="match status" value="1"/>
</dbReference>
<keyword evidence="10" id="KW-0614">Plasmid</keyword>
<dbReference type="AlphaFoldDB" id="A0A975P961"/>
<keyword evidence="6 8" id="KW-1133">Transmembrane helix</keyword>
<evidence type="ECO:0000256" key="7">
    <source>
        <dbReference type="ARBA" id="ARBA00023136"/>
    </source>
</evidence>
<dbReference type="KEGG" id="gfu:KM031_17805"/>
<dbReference type="EMBL" id="CP076362">
    <property type="protein sequence ID" value="QWK92154.1"/>
    <property type="molecule type" value="Genomic_DNA"/>
</dbReference>
<feature type="transmembrane region" description="Helical" evidence="8">
    <location>
        <begin position="219"/>
        <end position="242"/>
    </location>
</feature>
<geneLocation type="plasmid" evidence="10 11">
    <name>p1</name>
</geneLocation>
<feature type="transmembrane region" description="Helical" evidence="8">
    <location>
        <begin position="274"/>
        <end position="293"/>
    </location>
</feature>
<feature type="transmembrane region" description="Helical" evidence="8">
    <location>
        <begin position="79"/>
        <end position="101"/>
    </location>
</feature>
<sequence>MSAPQPDLRRAMRRAERGRQLTAFLMVLPLLAFLGVVFVAPIATTLTKSIASPDVSNALPQTSAMLLNWDGTSPPTEDMAAIMVPEIAGAYAAKTIAAAATRINEEQPGMRSVMMRAAREAGEMQPPYLQALTDLDPAWAETERWVHLQATATPYTARYLLAVLDLRRDQGGVIAAVPPDQALYLDYLKRTLVISLSVTLLCIVIGYPVAYFAAHARPVTARIVLACVLLPFWISVLVRTAAWMTLLQREGMVNSFLLKAGLIDAPLELIFNRLGVYIAMVHVLLPFVVLPTYNAMRTIPAAHVMAAMSLGARPFAAFRTVYLPQSLPGVSAGALLVFILALGYYITPALVGGAQDQMLSYLITQFALNLGNWGMASAAAGLLLLTTIVVYVVFRKAFGARGFTV</sequence>
<comment type="subcellular location">
    <subcellularLocation>
        <location evidence="1 8">Cell membrane</location>
        <topology evidence="1 8">Multi-pass membrane protein</topology>
    </subcellularLocation>
</comment>
<keyword evidence="7 8" id="KW-0472">Membrane</keyword>
<name>A0A975P961_9RHOB</name>
<dbReference type="PANTHER" id="PTHR42929:SF5">
    <property type="entry name" value="ABC TRANSPORTER PERMEASE PROTEIN"/>
    <property type="match status" value="1"/>
</dbReference>
<dbReference type="PROSITE" id="PS50928">
    <property type="entry name" value="ABC_TM1"/>
    <property type="match status" value="1"/>
</dbReference>
<proteinExistence type="inferred from homology"/>
<feature type="transmembrane region" description="Helical" evidence="8">
    <location>
        <begin position="330"/>
        <end position="353"/>
    </location>
</feature>
<dbReference type="InterPro" id="IPR000515">
    <property type="entry name" value="MetI-like"/>
</dbReference>
<feature type="transmembrane region" description="Helical" evidence="8">
    <location>
        <begin position="373"/>
        <end position="394"/>
    </location>
</feature>
<reference evidence="10" key="1">
    <citation type="submission" date="2021-06" db="EMBL/GenBank/DDBJ databases">
        <authorList>
            <person name="Lee C.-S."/>
            <person name="Jin L."/>
        </authorList>
    </citation>
    <scope>NUCLEOTIDE SEQUENCE</scope>
    <source>
        <strain evidence="10">Con5</strain>
        <plasmid evidence="10">p1</plasmid>
    </source>
</reference>
<dbReference type="SUPFAM" id="SSF161098">
    <property type="entry name" value="MetI-like"/>
    <property type="match status" value="1"/>
</dbReference>
<evidence type="ECO:0000259" key="9">
    <source>
        <dbReference type="PROSITE" id="PS50928"/>
    </source>
</evidence>
<keyword evidence="11" id="KW-1185">Reference proteome</keyword>
<dbReference type="InterPro" id="IPR035906">
    <property type="entry name" value="MetI-like_sf"/>
</dbReference>
<organism evidence="10 11">
    <name type="scientific">Gemmobacter fulvus</name>
    <dbReference type="NCBI Taxonomy" id="2840474"/>
    <lineage>
        <taxon>Bacteria</taxon>
        <taxon>Pseudomonadati</taxon>
        <taxon>Pseudomonadota</taxon>
        <taxon>Alphaproteobacteria</taxon>
        <taxon>Rhodobacterales</taxon>
        <taxon>Paracoccaceae</taxon>
        <taxon>Gemmobacter</taxon>
    </lineage>
</organism>
<feature type="transmembrane region" description="Helical" evidence="8">
    <location>
        <begin position="192"/>
        <end position="213"/>
    </location>
</feature>
<gene>
    <name evidence="10" type="ORF">KM031_17805</name>
</gene>
<keyword evidence="3 8" id="KW-0813">Transport</keyword>
<keyword evidence="4" id="KW-1003">Cell membrane</keyword>
<accession>A0A975P961</accession>
<dbReference type="RefSeq" id="WP_215505168.1">
    <property type="nucleotide sequence ID" value="NZ_CP076362.1"/>
</dbReference>
<comment type="similarity">
    <text evidence="2">Belongs to the binding-protein-dependent transport system permease family. CysTW subfamily.</text>
</comment>
<evidence type="ECO:0000256" key="3">
    <source>
        <dbReference type="ARBA" id="ARBA00022448"/>
    </source>
</evidence>
<evidence type="ECO:0000256" key="4">
    <source>
        <dbReference type="ARBA" id="ARBA00022475"/>
    </source>
</evidence>
<dbReference type="GO" id="GO:0005886">
    <property type="term" value="C:plasma membrane"/>
    <property type="evidence" value="ECO:0007669"/>
    <property type="project" value="UniProtKB-SubCell"/>
</dbReference>
<evidence type="ECO:0000256" key="2">
    <source>
        <dbReference type="ARBA" id="ARBA00007069"/>
    </source>
</evidence>
<evidence type="ECO:0000256" key="6">
    <source>
        <dbReference type="ARBA" id="ARBA00022989"/>
    </source>
</evidence>
<evidence type="ECO:0000313" key="10">
    <source>
        <dbReference type="EMBL" id="QWK92154.1"/>
    </source>
</evidence>
<dbReference type="PANTHER" id="PTHR42929">
    <property type="entry name" value="INNER MEMBRANE ABC TRANSPORTER PERMEASE PROTEIN YDCU-RELATED-RELATED"/>
    <property type="match status" value="1"/>
</dbReference>
<dbReference type="Proteomes" id="UP000679352">
    <property type="component" value="Plasmid p1"/>
</dbReference>
<evidence type="ECO:0000256" key="8">
    <source>
        <dbReference type="RuleBase" id="RU363032"/>
    </source>
</evidence>
<keyword evidence="5 8" id="KW-0812">Transmembrane</keyword>
<protein>
    <submittedName>
        <fullName evidence="10">ABC transporter permease</fullName>
    </submittedName>
</protein>
<evidence type="ECO:0000256" key="1">
    <source>
        <dbReference type="ARBA" id="ARBA00004651"/>
    </source>
</evidence>
<dbReference type="GO" id="GO:0055085">
    <property type="term" value="P:transmembrane transport"/>
    <property type="evidence" value="ECO:0007669"/>
    <property type="project" value="InterPro"/>
</dbReference>
<dbReference type="Pfam" id="PF00528">
    <property type="entry name" value="BPD_transp_1"/>
    <property type="match status" value="1"/>
</dbReference>
<evidence type="ECO:0000313" key="11">
    <source>
        <dbReference type="Proteomes" id="UP000679352"/>
    </source>
</evidence>
<feature type="transmembrane region" description="Helical" evidence="8">
    <location>
        <begin position="299"/>
        <end position="318"/>
    </location>
</feature>
<feature type="domain" description="ABC transmembrane type-1" evidence="9">
    <location>
        <begin position="188"/>
        <end position="394"/>
    </location>
</feature>
<feature type="transmembrane region" description="Helical" evidence="8">
    <location>
        <begin position="21"/>
        <end position="43"/>
    </location>
</feature>